<dbReference type="Proteomes" id="UP000807025">
    <property type="component" value="Unassembled WGS sequence"/>
</dbReference>
<dbReference type="OrthoDB" id="3270058at2759"/>
<sequence length="106" mass="12381">MNTPEDLTTEALKVAKSAKLKKWIWDANSLAKRHVLNTMGKVQELRQQLAEFYHLDLSVPELVVPTDVKDTNPIDIMIQNRQWDYLMELRAEWKELSAAGWEFKLV</sequence>
<evidence type="ECO:0000313" key="2">
    <source>
        <dbReference type="Proteomes" id="UP000807025"/>
    </source>
</evidence>
<proteinExistence type="predicted"/>
<protein>
    <submittedName>
        <fullName evidence="1">Uncharacterized protein</fullName>
    </submittedName>
</protein>
<organism evidence="1 2">
    <name type="scientific">Pleurotus eryngii</name>
    <name type="common">Boletus of the steppes</name>
    <dbReference type="NCBI Taxonomy" id="5323"/>
    <lineage>
        <taxon>Eukaryota</taxon>
        <taxon>Fungi</taxon>
        <taxon>Dikarya</taxon>
        <taxon>Basidiomycota</taxon>
        <taxon>Agaricomycotina</taxon>
        <taxon>Agaricomycetes</taxon>
        <taxon>Agaricomycetidae</taxon>
        <taxon>Agaricales</taxon>
        <taxon>Pleurotineae</taxon>
        <taxon>Pleurotaceae</taxon>
        <taxon>Pleurotus</taxon>
    </lineage>
</organism>
<comment type="caution">
    <text evidence="1">The sequence shown here is derived from an EMBL/GenBank/DDBJ whole genome shotgun (WGS) entry which is preliminary data.</text>
</comment>
<gene>
    <name evidence="1" type="ORF">BDN71DRAFT_1512986</name>
</gene>
<dbReference type="EMBL" id="MU154710">
    <property type="protein sequence ID" value="KAF9488516.1"/>
    <property type="molecule type" value="Genomic_DNA"/>
</dbReference>
<reference evidence="1" key="1">
    <citation type="submission" date="2020-11" db="EMBL/GenBank/DDBJ databases">
        <authorList>
            <consortium name="DOE Joint Genome Institute"/>
            <person name="Ahrendt S."/>
            <person name="Riley R."/>
            <person name="Andreopoulos W."/>
            <person name="Labutti K."/>
            <person name="Pangilinan J."/>
            <person name="Ruiz-Duenas F.J."/>
            <person name="Barrasa J.M."/>
            <person name="Sanchez-Garcia M."/>
            <person name="Camarero S."/>
            <person name="Miyauchi S."/>
            <person name="Serrano A."/>
            <person name="Linde D."/>
            <person name="Babiker R."/>
            <person name="Drula E."/>
            <person name="Ayuso-Fernandez I."/>
            <person name="Pacheco R."/>
            <person name="Padilla G."/>
            <person name="Ferreira P."/>
            <person name="Barriuso J."/>
            <person name="Kellner H."/>
            <person name="Castanera R."/>
            <person name="Alfaro M."/>
            <person name="Ramirez L."/>
            <person name="Pisabarro A.G."/>
            <person name="Kuo A."/>
            <person name="Tritt A."/>
            <person name="Lipzen A."/>
            <person name="He G."/>
            <person name="Yan M."/>
            <person name="Ng V."/>
            <person name="Cullen D."/>
            <person name="Martin F."/>
            <person name="Rosso M.-N."/>
            <person name="Henrissat B."/>
            <person name="Hibbett D."/>
            <person name="Martinez A.T."/>
            <person name="Grigoriev I.V."/>
        </authorList>
    </citation>
    <scope>NUCLEOTIDE SEQUENCE</scope>
    <source>
        <strain evidence="1">ATCC 90797</strain>
    </source>
</reference>
<keyword evidence="2" id="KW-1185">Reference proteome</keyword>
<dbReference type="AlphaFoldDB" id="A0A9P5ZJ90"/>
<evidence type="ECO:0000313" key="1">
    <source>
        <dbReference type="EMBL" id="KAF9488516.1"/>
    </source>
</evidence>
<accession>A0A9P5ZJ90</accession>
<name>A0A9P5ZJ90_PLEER</name>